<gene>
    <name evidence="2" type="ORF">SAMN05421797_1043</name>
</gene>
<reference evidence="3" key="1">
    <citation type="submission" date="2017-01" db="EMBL/GenBank/DDBJ databases">
        <authorList>
            <person name="Varghese N."/>
            <person name="Submissions S."/>
        </authorList>
    </citation>
    <scope>NUCLEOTIDE SEQUENCE [LARGE SCALE GENOMIC DNA]</scope>
    <source>
        <strain evidence="3">DSM 15366</strain>
    </source>
</reference>
<dbReference type="InterPro" id="IPR041657">
    <property type="entry name" value="HTH_17"/>
</dbReference>
<protein>
    <submittedName>
        <fullName evidence="2">DNA binding domain-containing protein, excisionase family</fullName>
    </submittedName>
</protein>
<dbReference type="InterPro" id="IPR010093">
    <property type="entry name" value="SinI_DNA-bd"/>
</dbReference>
<dbReference type="Pfam" id="PF12728">
    <property type="entry name" value="HTH_17"/>
    <property type="match status" value="1"/>
</dbReference>
<dbReference type="AlphaFoldDB" id="A0A1N6W8S5"/>
<dbReference type="Proteomes" id="UP000186953">
    <property type="component" value="Unassembled WGS sequence"/>
</dbReference>
<dbReference type="STRING" id="228959.SAMN05421797_1043"/>
<evidence type="ECO:0000259" key="1">
    <source>
        <dbReference type="Pfam" id="PF12728"/>
    </source>
</evidence>
<dbReference type="InterPro" id="IPR009061">
    <property type="entry name" value="DNA-bd_dom_put_sf"/>
</dbReference>
<sequence length="151" mass="17162">MQQYKNIKRPSKEEQLTAMESYNALAATLEELTNKNPEIEIEETSEKIKIPLKALKLLAKILKATSEGKPISLVPMATEMTTQSAAEFLGCSRPHLVKLLEDGKIPFVKVGKHRRVKFEDVVNYKNEMKAHQEKILMDIMNSDEELGLYDS</sequence>
<dbReference type="OrthoDB" id="26212at2"/>
<evidence type="ECO:0000313" key="3">
    <source>
        <dbReference type="Proteomes" id="UP000186953"/>
    </source>
</evidence>
<dbReference type="RefSeq" id="WP_076548688.1">
    <property type="nucleotide sequence ID" value="NZ_FTMA01000004.1"/>
</dbReference>
<accession>A0A1N6W8S5</accession>
<name>A0A1N6W8S5_9FLAO</name>
<dbReference type="NCBIfam" id="TIGR01764">
    <property type="entry name" value="excise"/>
    <property type="match status" value="1"/>
</dbReference>
<dbReference type="SUPFAM" id="SSF46955">
    <property type="entry name" value="Putative DNA-binding domain"/>
    <property type="match status" value="1"/>
</dbReference>
<feature type="domain" description="Helix-turn-helix" evidence="1">
    <location>
        <begin position="80"/>
        <end position="127"/>
    </location>
</feature>
<dbReference type="GO" id="GO:0003677">
    <property type="term" value="F:DNA binding"/>
    <property type="evidence" value="ECO:0007669"/>
    <property type="project" value="InterPro"/>
</dbReference>
<dbReference type="EMBL" id="FTMA01000004">
    <property type="protein sequence ID" value="SIQ86549.1"/>
    <property type="molecule type" value="Genomic_DNA"/>
</dbReference>
<keyword evidence="3" id="KW-1185">Reference proteome</keyword>
<organism evidence="2 3">
    <name type="scientific">Maribacter ulvicola</name>
    <dbReference type="NCBI Taxonomy" id="228959"/>
    <lineage>
        <taxon>Bacteria</taxon>
        <taxon>Pseudomonadati</taxon>
        <taxon>Bacteroidota</taxon>
        <taxon>Flavobacteriia</taxon>
        <taxon>Flavobacteriales</taxon>
        <taxon>Flavobacteriaceae</taxon>
        <taxon>Maribacter</taxon>
    </lineage>
</organism>
<evidence type="ECO:0000313" key="2">
    <source>
        <dbReference type="EMBL" id="SIQ86549.1"/>
    </source>
</evidence>
<proteinExistence type="predicted"/>